<dbReference type="InterPro" id="IPR036388">
    <property type="entry name" value="WH-like_DNA-bd_sf"/>
</dbReference>
<sequence length="158" mass="18136">MDNEEKLMRYIARITRCSNFYRAKMLSDVGLSGVQCPYLTRIARQPGISQDELARQLYKDKSVVARHLANLQQLGFIRREPSPTDRRVQQIYPTEKTDAILPRIIKVFADWEAGMTEGFTPEERKAAHSLLLRMYENAERVSDSLRETDETGKGGSAR</sequence>
<proteinExistence type="predicted"/>
<feature type="domain" description="HTH marR-type" evidence="4">
    <location>
        <begin position="4"/>
        <end position="136"/>
    </location>
</feature>
<organism evidence="5 6">
    <name type="scientific">Candidatus Faecivivens stercoravium</name>
    <dbReference type="NCBI Taxonomy" id="2840803"/>
    <lineage>
        <taxon>Bacteria</taxon>
        <taxon>Bacillati</taxon>
        <taxon>Bacillota</taxon>
        <taxon>Clostridia</taxon>
        <taxon>Eubacteriales</taxon>
        <taxon>Oscillospiraceae</taxon>
        <taxon>Oscillospiraceae incertae sedis</taxon>
        <taxon>Candidatus Faecivivens</taxon>
    </lineage>
</organism>
<dbReference type="GO" id="GO:0003700">
    <property type="term" value="F:DNA-binding transcription factor activity"/>
    <property type="evidence" value="ECO:0007669"/>
    <property type="project" value="InterPro"/>
</dbReference>
<dbReference type="SMART" id="SM00347">
    <property type="entry name" value="HTH_MARR"/>
    <property type="match status" value="1"/>
</dbReference>
<keyword evidence="1" id="KW-0805">Transcription regulation</keyword>
<evidence type="ECO:0000313" key="6">
    <source>
        <dbReference type="Proteomes" id="UP000824241"/>
    </source>
</evidence>
<evidence type="ECO:0000313" key="5">
    <source>
        <dbReference type="EMBL" id="HIR60851.1"/>
    </source>
</evidence>
<reference evidence="5" key="2">
    <citation type="journal article" date="2021" name="PeerJ">
        <title>Extensive microbial diversity within the chicken gut microbiome revealed by metagenomics and culture.</title>
        <authorList>
            <person name="Gilroy R."/>
            <person name="Ravi A."/>
            <person name="Getino M."/>
            <person name="Pursley I."/>
            <person name="Horton D.L."/>
            <person name="Alikhan N.F."/>
            <person name="Baker D."/>
            <person name="Gharbi K."/>
            <person name="Hall N."/>
            <person name="Watson M."/>
            <person name="Adriaenssens E.M."/>
            <person name="Foster-Nyarko E."/>
            <person name="Jarju S."/>
            <person name="Secka A."/>
            <person name="Antonio M."/>
            <person name="Oren A."/>
            <person name="Chaudhuri R.R."/>
            <person name="La Ragione R."/>
            <person name="Hildebrand F."/>
            <person name="Pallen M.J."/>
        </authorList>
    </citation>
    <scope>NUCLEOTIDE SEQUENCE</scope>
    <source>
        <strain evidence="5">CHK189-12415</strain>
    </source>
</reference>
<evidence type="ECO:0000256" key="1">
    <source>
        <dbReference type="ARBA" id="ARBA00023015"/>
    </source>
</evidence>
<dbReference type="SUPFAM" id="SSF46785">
    <property type="entry name" value="Winged helix' DNA-binding domain"/>
    <property type="match status" value="1"/>
</dbReference>
<dbReference type="InterPro" id="IPR000835">
    <property type="entry name" value="HTH_MarR-typ"/>
</dbReference>
<evidence type="ECO:0000256" key="2">
    <source>
        <dbReference type="ARBA" id="ARBA00023125"/>
    </source>
</evidence>
<dbReference type="PRINTS" id="PR00598">
    <property type="entry name" value="HTHMARR"/>
</dbReference>
<dbReference type="Pfam" id="PF12802">
    <property type="entry name" value="MarR_2"/>
    <property type="match status" value="1"/>
</dbReference>
<dbReference type="PANTHER" id="PTHR42756">
    <property type="entry name" value="TRANSCRIPTIONAL REGULATOR, MARR"/>
    <property type="match status" value="1"/>
</dbReference>
<dbReference type="EMBL" id="DVHA01000154">
    <property type="protein sequence ID" value="HIR60851.1"/>
    <property type="molecule type" value="Genomic_DNA"/>
</dbReference>
<evidence type="ECO:0000259" key="4">
    <source>
        <dbReference type="PROSITE" id="PS50995"/>
    </source>
</evidence>
<gene>
    <name evidence="5" type="ORF">IAB37_04675</name>
</gene>
<dbReference type="Proteomes" id="UP000824241">
    <property type="component" value="Unassembled WGS sequence"/>
</dbReference>
<dbReference type="AlphaFoldDB" id="A0A9D1DXK5"/>
<dbReference type="PANTHER" id="PTHR42756:SF1">
    <property type="entry name" value="TRANSCRIPTIONAL REPRESSOR OF EMRAB OPERON"/>
    <property type="match status" value="1"/>
</dbReference>
<protein>
    <submittedName>
        <fullName evidence="5">Winged helix-turn-helix transcriptional regulator</fullName>
    </submittedName>
</protein>
<keyword evidence="2" id="KW-0238">DNA-binding</keyword>
<dbReference type="InterPro" id="IPR036390">
    <property type="entry name" value="WH_DNA-bd_sf"/>
</dbReference>
<accession>A0A9D1DXK5</accession>
<keyword evidence="3" id="KW-0804">Transcription</keyword>
<dbReference type="Gene3D" id="1.10.10.10">
    <property type="entry name" value="Winged helix-like DNA-binding domain superfamily/Winged helix DNA-binding domain"/>
    <property type="match status" value="1"/>
</dbReference>
<name>A0A9D1DXK5_9FIRM</name>
<comment type="caution">
    <text evidence="5">The sequence shown here is derived from an EMBL/GenBank/DDBJ whole genome shotgun (WGS) entry which is preliminary data.</text>
</comment>
<evidence type="ECO:0000256" key="3">
    <source>
        <dbReference type="ARBA" id="ARBA00023163"/>
    </source>
</evidence>
<dbReference type="PROSITE" id="PS50995">
    <property type="entry name" value="HTH_MARR_2"/>
    <property type="match status" value="1"/>
</dbReference>
<reference evidence="5" key="1">
    <citation type="submission" date="2020-10" db="EMBL/GenBank/DDBJ databases">
        <authorList>
            <person name="Gilroy R."/>
        </authorList>
    </citation>
    <scope>NUCLEOTIDE SEQUENCE</scope>
    <source>
        <strain evidence="5">CHK189-12415</strain>
    </source>
</reference>
<dbReference type="GO" id="GO:0003677">
    <property type="term" value="F:DNA binding"/>
    <property type="evidence" value="ECO:0007669"/>
    <property type="project" value="UniProtKB-KW"/>
</dbReference>